<evidence type="ECO:0000256" key="19">
    <source>
        <dbReference type="ARBA" id="ARBA00032650"/>
    </source>
</evidence>
<organism evidence="24 25">
    <name type="scientific">Coilia grayii</name>
    <name type="common">Gray's grenadier anchovy</name>
    <dbReference type="NCBI Taxonomy" id="363190"/>
    <lineage>
        <taxon>Eukaryota</taxon>
        <taxon>Metazoa</taxon>
        <taxon>Chordata</taxon>
        <taxon>Craniata</taxon>
        <taxon>Vertebrata</taxon>
        <taxon>Euteleostomi</taxon>
        <taxon>Actinopterygii</taxon>
        <taxon>Neopterygii</taxon>
        <taxon>Teleostei</taxon>
        <taxon>Clupei</taxon>
        <taxon>Clupeiformes</taxon>
        <taxon>Clupeoidei</taxon>
        <taxon>Engraulidae</taxon>
        <taxon>Coilinae</taxon>
        <taxon>Coilia</taxon>
    </lineage>
</organism>
<dbReference type="CDD" id="cd12959">
    <property type="entry name" value="MMACHC-like"/>
    <property type="match status" value="1"/>
</dbReference>
<evidence type="ECO:0000256" key="4">
    <source>
        <dbReference type="ARBA" id="ARBA00007762"/>
    </source>
</evidence>
<sequence length="260" mass="29586">MACPSSPVDGVIRSLEECLLPLGFEVYPFKVGWYNRQLSASFHLPYPDDTLAVVVLSVPGMFEKAFIPFLKAHSGGGLQDYIDQCTAHCITSAVNTCFSGQQVDISYDYEMHPNRKPKFLAQTAAHVAGAAYYYQQSDIPDQPWDTKMFGVCIHPKLGGWFAIRALLVFREVQAGLELQQTAPVDCVRSREQRIDLLERFNRRWQDGTYRDIITPEERYSQQQRDYFWTAPGERIALLKQWGYLTTESQSETQGSELSHG</sequence>
<comment type="caution">
    <text evidence="24">The sequence shown here is derived from an EMBL/GenBank/DDBJ whole genome shotgun (WGS) entry which is preliminary data.</text>
</comment>
<comment type="catalytic activity">
    <reaction evidence="22">
        <text>apo-[alkylcobalamin reductase] + adenosylcob(III)alamin + glutathione = S-adenosylglutathione + cob(I)alamin-[alkylcobalamin reductase] + H(+)</text>
        <dbReference type="Rhea" id="RHEA:63136"/>
        <dbReference type="Rhea" id="RHEA-COMP:14730"/>
        <dbReference type="Rhea" id="RHEA-COMP:14731"/>
        <dbReference type="ChEBI" id="CHEBI:15378"/>
        <dbReference type="ChEBI" id="CHEBI:18408"/>
        <dbReference type="ChEBI" id="CHEBI:57925"/>
        <dbReference type="ChEBI" id="CHEBI:60488"/>
        <dbReference type="ChEBI" id="CHEBI:83228"/>
        <dbReference type="ChEBI" id="CHEBI:146184"/>
        <dbReference type="EC" id="2.5.1.151"/>
    </reaction>
    <physiologicalReaction direction="left-to-right" evidence="22">
        <dbReference type="Rhea" id="RHEA:63137"/>
    </physiologicalReaction>
</comment>
<evidence type="ECO:0000256" key="12">
    <source>
        <dbReference type="ARBA" id="ARBA00022827"/>
    </source>
</evidence>
<evidence type="ECO:0000256" key="5">
    <source>
        <dbReference type="ARBA" id="ARBA00012308"/>
    </source>
</evidence>
<evidence type="ECO:0000256" key="1">
    <source>
        <dbReference type="ARBA" id="ARBA00001917"/>
    </source>
</evidence>
<evidence type="ECO:0000256" key="8">
    <source>
        <dbReference type="ARBA" id="ARBA00022490"/>
    </source>
</evidence>
<proteinExistence type="inferred from homology"/>
<evidence type="ECO:0000256" key="7">
    <source>
        <dbReference type="ARBA" id="ARBA00014027"/>
    </source>
</evidence>
<comment type="cofactor">
    <cofactor evidence="1">
        <name>FMN</name>
        <dbReference type="ChEBI" id="CHEBI:58210"/>
    </cofactor>
</comment>
<evidence type="ECO:0000256" key="2">
    <source>
        <dbReference type="ARBA" id="ARBA00001974"/>
    </source>
</evidence>
<protein>
    <recommendedName>
        <fullName evidence="7">Cyanocobalamin reductase / alkylcobalamin dealkylase</fullName>
        <ecNumber evidence="6">1.16.1.6</ecNumber>
        <ecNumber evidence="5">2.5.1.151</ecNumber>
    </recommendedName>
    <alternativeName>
        <fullName evidence="19">Alkylcobalamin:glutathione S-alkyltransferase</fullName>
    </alternativeName>
    <alternativeName>
        <fullName evidence="18">CblC</fullName>
    </alternativeName>
    <alternativeName>
        <fullName evidence="17">Cyanocobalamin reductase (cyanide-eliminating)</fullName>
    </alternativeName>
    <alternativeName>
        <fullName evidence="16">Methylmalonic aciduria and homocystinuria type C protein</fullName>
    </alternativeName>
</protein>
<dbReference type="AlphaFoldDB" id="A0ABD1JRJ3"/>
<evidence type="ECO:0000256" key="21">
    <source>
        <dbReference type="ARBA" id="ARBA00047958"/>
    </source>
</evidence>
<evidence type="ECO:0000256" key="3">
    <source>
        <dbReference type="ARBA" id="ARBA00004496"/>
    </source>
</evidence>
<keyword evidence="9" id="KW-0846">Cobalamin</keyword>
<comment type="catalytic activity">
    <reaction evidence="21">
        <text>2 cob(II)alamin-[cyanocobalamin reductase] + 2 hydrogen cyanide + NADP(+) = 2 cyanocob(III)alamin + 2 apo-[cyanocobalamin reductase] + NADPH + H(+)</text>
        <dbReference type="Rhea" id="RHEA:16113"/>
        <dbReference type="Rhea" id="RHEA-COMP:14717"/>
        <dbReference type="Rhea" id="RHEA-COMP:14718"/>
        <dbReference type="ChEBI" id="CHEBI:15378"/>
        <dbReference type="ChEBI" id="CHEBI:16304"/>
        <dbReference type="ChEBI" id="CHEBI:17439"/>
        <dbReference type="ChEBI" id="CHEBI:18407"/>
        <dbReference type="ChEBI" id="CHEBI:57783"/>
        <dbReference type="ChEBI" id="CHEBI:58349"/>
        <dbReference type="ChEBI" id="CHEBI:83228"/>
        <dbReference type="EC" id="1.16.1.6"/>
    </reaction>
    <physiologicalReaction direction="right-to-left" evidence="21">
        <dbReference type="Rhea" id="RHEA:16115"/>
    </physiologicalReaction>
</comment>
<dbReference type="InterPro" id="IPR032037">
    <property type="entry name" value="MMACHC"/>
</dbReference>
<keyword evidence="10" id="KW-0285">Flavoprotein</keyword>
<evidence type="ECO:0000256" key="11">
    <source>
        <dbReference type="ARBA" id="ARBA00022643"/>
    </source>
</evidence>
<evidence type="ECO:0000256" key="13">
    <source>
        <dbReference type="ARBA" id="ARBA00022857"/>
    </source>
</evidence>
<dbReference type="PANTHER" id="PTHR31457:SF2">
    <property type="entry name" value="CYANOCOBALAMIN REDUCTASE _ ALKYLCOBALAMIN DEALKYLASE"/>
    <property type="match status" value="1"/>
</dbReference>
<dbReference type="PANTHER" id="PTHR31457">
    <property type="entry name" value="METHYLMALONIC ACIDURIA AND HOMOCYSTINURIA TYPE C PROTEIN"/>
    <property type="match status" value="1"/>
</dbReference>
<name>A0ABD1JRJ3_9TELE</name>
<keyword evidence="8" id="KW-0963">Cytoplasm</keyword>
<evidence type="ECO:0000256" key="15">
    <source>
        <dbReference type="ARBA" id="ARBA00023285"/>
    </source>
</evidence>
<evidence type="ECO:0000256" key="16">
    <source>
        <dbReference type="ARBA" id="ARBA00031056"/>
    </source>
</evidence>
<keyword evidence="13" id="KW-0521">NADP</keyword>
<comment type="cofactor">
    <cofactor evidence="2">
        <name>FAD</name>
        <dbReference type="ChEBI" id="CHEBI:57692"/>
    </cofactor>
</comment>
<evidence type="ECO:0000256" key="10">
    <source>
        <dbReference type="ARBA" id="ARBA00022630"/>
    </source>
</evidence>
<dbReference type="GO" id="GO:0033787">
    <property type="term" value="F:cyanocobalamin reductase (cyanide-eliminating) (NADP+) activity"/>
    <property type="evidence" value="ECO:0007669"/>
    <property type="project" value="UniProtKB-EC"/>
</dbReference>
<keyword evidence="11" id="KW-0288">FMN</keyword>
<comment type="subcellular location">
    <subcellularLocation>
        <location evidence="3">Cytoplasm</location>
    </subcellularLocation>
</comment>
<dbReference type="Pfam" id="PF16690">
    <property type="entry name" value="MMACHC"/>
    <property type="match status" value="1"/>
</dbReference>
<keyword evidence="14" id="KW-0560">Oxidoreductase</keyword>
<dbReference type="EC" id="2.5.1.151" evidence="5"/>
<dbReference type="EMBL" id="JBHFQA010000012">
    <property type="protein sequence ID" value="KAL2089484.1"/>
    <property type="molecule type" value="Genomic_DNA"/>
</dbReference>
<dbReference type="Proteomes" id="UP001591681">
    <property type="component" value="Unassembled WGS sequence"/>
</dbReference>
<dbReference type="GO" id="GO:0031419">
    <property type="term" value="F:cobalamin binding"/>
    <property type="evidence" value="ECO:0007669"/>
    <property type="project" value="UniProtKB-KW"/>
</dbReference>
<comment type="similarity">
    <text evidence="4">Belongs to the MMACHC family.</text>
</comment>
<evidence type="ECO:0000256" key="20">
    <source>
        <dbReference type="ARBA" id="ARBA00047294"/>
    </source>
</evidence>
<evidence type="ECO:0000256" key="22">
    <source>
        <dbReference type="ARBA" id="ARBA00048537"/>
    </source>
</evidence>
<evidence type="ECO:0000256" key="9">
    <source>
        <dbReference type="ARBA" id="ARBA00022628"/>
    </source>
</evidence>
<dbReference type="GO" id="GO:0005737">
    <property type="term" value="C:cytoplasm"/>
    <property type="evidence" value="ECO:0007669"/>
    <property type="project" value="UniProtKB-SubCell"/>
</dbReference>
<evidence type="ECO:0000256" key="6">
    <source>
        <dbReference type="ARBA" id="ARBA00012666"/>
    </source>
</evidence>
<dbReference type="EC" id="1.16.1.6" evidence="6"/>
<evidence type="ECO:0000313" key="25">
    <source>
        <dbReference type="Proteomes" id="UP001591681"/>
    </source>
</evidence>
<comment type="catalytic activity">
    <reaction evidence="23">
        <text>apo-[alkylcobalamin reductase] + an R-cob(III)alamin + glutathione = cob(I)alamin-[alkylcobalamin reductase] + an S-substituted glutathione + H(+)</text>
        <dbReference type="Rhea" id="RHEA:40719"/>
        <dbReference type="Rhea" id="RHEA-COMP:14730"/>
        <dbReference type="Rhea" id="RHEA-COMP:14731"/>
        <dbReference type="ChEBI" id="CHEBI:15378"/>
        <dbReference type="ChEBI" id="CHEBI:57925"/>
        <dbReference type="ChEBI" id="CHEBI:60488"/>
        <dbReference type="ChEBI" id="CHEBI:83228"/>
        <dbReference type="ChEBI" id="CHEBI:90779"/>
        <dbReference type="ChEBI" id="CHEBI:140785"/>
        <dbReference type="EC" id="2.5.1.151"/>
    </reaction>
    <physiologicalReaction direction="left-to-right" evidence="23">
        <dbReference type="Rhea" id="RHEA:40720"/>
    </physiologicalReaction>
</comment>
<evidence type="ECO:0000256" key="14">
    <source>
        <dbReference type="ARBA" id="ARBA00023002"/>
    </source>
</evidence>
<keyword evidence="25" id="KW-1185">Reference proteome</keyword>
<accession>A0ABD1JRJ3</accession>
<evidence type="ECO:0000256" key="23">
    <source>
        <dbReference type="ARBA" id="ARBA00049505"/>
    </source>
</evidence>
<keyword evidence="15" id="KW-0170">Cobalt</keyword>
<evidence type="ECO:0000256" key="17">
    <source>
        <dbReference type="ARBA" id="ARBA00031313"/>
    </source>
</evidence>
<reference evidence="24 25" key="1">
    <citation type="submission" date="2024-09" db="EMBL/GenBank/DDBJ databases">
        <title>A chromosome-level genome assembly of Gray's grenadier anchovy, Coilia grayii.</title>
        <authorList>
            <person name="Fu Z."/>
        </authorList>
    </citation>
    <scope>NUCLEOTIDE SEQUENCE [LARGE SCALE GENOMIC DNA]</scope>
    <source>
        <strain evidence="24">G4</strain>
        <tissue evidence="24">Muscle</tissue>
    </source>
</reference>
<evidence type="ECO:0000256" key="18">
    <source>
        <dbReference type="ARBA" id="ARBA00031815"/>
    </source>
</evidence>
<keyword evidence="12" id="KW-0274">FAD</keyword>
<gene>
    <name evidence="24" type="ORF">ACEWY4_014172</name>
</gene>
<evidence type="ECO:0000313" key="24">
    <source>
        <dbReference type="EMBL" id="KAL2089484.1"/>
    </source>
</evidence>
<comment type="catalytic activity">
    <reaction evidence="20">
        <text>apo-[alkylcobalamin reductase] + methylcob(III)alamin + glutathione = S-methyl glutathione + cob(I)alamin-[alkylcobalamin reductase] + H(+)</text>
        <dbReference type="Rhea" id="RHEA:63132"/>
        <dbReference type="Rhea" id="RHEA-COMP:14730"/>
        <dbReference type="Rhea" id="RHEA-COMP:14731"/>
        <dbReference type="ChEBI" id="CHEBI:15378"/>
        <dbReference type="ChEBI" id="CHEBI:28115"/>
        <dbReference type="ChEBI" id="CHEBI:57925"/>
        <dbReference type="ChEBI" id="CHEBI:60488"/>
        <dbReference type="ChEBI" id="CHEBI:83228"/>
        <dbReference type="ChEBI" id="CHEBI:141467"/>
        <dbReference type="EC" id="2.5.1.151"/>
    </reaction>
    <physiologicalReaction direction="left-to-right" evidence="20">
        <dbReference type="Rhea" id="RHEA:63133"/>
    </physiologicalReaction>
</comment>